<reference evidence="1 3" key="1">
    <citation type="journal article" date="2020" name="Microorganisms">
        <title>Reliable Identification of Environmental Pseudomonas Isolates Using the rpoD Gene.</title>
        <authorList>
            <consortium name="The Broad Institute Genome Sequencing Platform"/>
            <person name="Girard L."/>
            <person name="Lood C."/>
            <person name="Rokni-Zadeh H."/>
            <person name="van Noort V."/>
            <person name="Lavigne R."/>
            <person name="De Mot R."/>
        </authorList>
    </citation>
    <scope>NUCLEOTIDE SEQUENCE</scope>
    <source>
        <strain evidence="1 3">SWRI102</strain>
    </source>
</reference>
<evidence type="ECO:0000313" key="3">
    <source>
        <dbReference type="Proteomes" id="UP000659438"/>
    </source>
</evidence>
<name>A0A923FL63_9PSED</name>
<evidence type="ECO:0000313" key="2">
    <source>
        <dbReference type="EMBL" id="MBV4552282.1"/>
    </source>
</evidence>
<dbReference type="EMBL" id="JABWQX010000001">
    <property type="protein sequence ID" value="MBC3394827.1"/>
    <property type="molecule type" value="Genomic_DNA"/>
</dbReference>
<protein>
    <submittedName>
        <fullName evidence="1">Uncharacterized protein</fullName>
    </submittedName>
</protein>
<dbReference type="AlphaFoldDB" id="A0A923FL63"/>
<accession>A0A923FL63</accession>
<dbReference type="EMBL" id="JABWQX020000001">
    <property type="protein sequence ID" value="MBV4552282.1"/>
    <property type="molecule type" value="Genomic_DNA"/>
</dbReference>
<organism evidence="1">
    <name type="scientific">Pseudomonas marvdashtae</name>
    <dbReference type="NCBI Taxonomy" id="2745500"/>
    <lineage>
        <taxon>Bacteria</taxon>
        <taxon>Pseudomonadati</taxon>
        <taxon>Pseudomonadota</taxon>
        <taxon>Gammaproteobacteria</taxon>
        <taxon>Pseudomonadales</taxon>
        <taxon>Pseudomonadaceae</taxon>
        <taxon>Pseudomonas</taxon>
    </lineage>
</organism>
<comment type="caution">
    <text evidence="1">The sequence shown here is derived from an EMBL/GenBank/DDBJ whole genome shotgun (WGS) entry which is preliminary data.</text>
</comment>
<dbReference type="RefSeq" id="WP_186642873.1">
    <property type="nucleotide sequence ID" value="NZ_JABWQX020000001.1"/>
</dbReference>
<proteinExistence type="predicted"/>
<reference evidence="2" key="3">
    <citation type="submission" date="2021-06" db="EMBL/GenBank/DDBJ databases">
        <title>Updating the genus Pseudomonas: Description of 43 new species and partition of the Pseudomonas putida group.</title>
        <authorList>
            <person name="Girard L."/>
            <person name="Lood C."/>
            <person name="Vandamme P."/>
            <person name="Rokni-Zadeh H."/>
            <person name="Van Noort V."/>
            <person name="Hofte M."/>
            <person name="Lavigne R."/>
            <person name="De Mot R."/>
        </authorList>
    </citation>
    <scope>NUCLEOTIDE SEQUENCE</scope>
    <source>
        <strain evidence="2">SWRI102</strain>
    </source>
</reference>
<keyword evidence="3" id="KW-1185">Reference proteome</keyword>
<reference evidence="1" key="2">
    <citation type="submission" date="2020-07" db="EMBL/GenBank/DDBJ databases">
        <authorList>
            <person name="Lood C."/>
            <person name="Girard L."/>
        </authorList>
    </citation>
    <scope>NUCLEOTIDE SEQUENCE</scope>
    <source>
        <strain evidence="1">SWRI102</strain>
    </source>
</reference>
<evidence type="ECO:0000313" key="1">
    <source>
        <dbReference type="EMBL" id="MBC3394827.1"/>
    </source>
</evidence>
<dbReference type="Proteomes" id="UP000659438">
    <property type="component" value="Unassembled WGS sequence"/>
</dbReference>
<gene>
    <name evidence="2" type="ORF">HU742_014145</name>
    <name evidence="1" type="ORF">HU742_06400</name>
</gene>
<sequence length="279" mass="31742">MIRGASENLDNVMLDNVLDINDLDQPIYRIFPQWALEEALRLRCITLVPPSFWEDPFEVIESRIAVQRISGGKMGPQMFPGNGLHPIFAQSWSATMDSDTLLRAYSRVVKDPRHKRNLYPGEEGVRVRSTPRKLFSALIHGLEIQEHAVPFIGKVRYLAKPQLIQHIANEVGGKGPNVFHDPVNRAKLLMMKRAGFAHEDEVRLVAVFTGPPRSQDKVLPVTLDTNRLFDEVTFDPRLEAFELKNRIRELKAWGYTGLIGESDLYESNLIQVLIPDHTV</sequence>